<feature type="domain" description="tRNA(Ile)-lysidine/2-thiocytidine synthase N-terminal" evidence="3">
    <location>
        <begin position="27"/>
        <end position="196"/>
    </location>
</feature>
<dbReference type="InterPro" id="IPR035107">
    <property type="entry name" value="tRNA_thiolation_TtcA_Ctu1"/>
</dbReference>
<evidence type="ECO:0000313" key="4">
    <source>
        <dbReference type="EMBL" id="QQG67052.1"/>
    </source>
</evidence>
<evidence type="ECO:0000259" key="3">
    <source>
        <dbReference type="Pfam" id="PF01171"/>
    </source>
</evidence>
<reference evidence="4 5" key="1">
    <citation type="submission" date="2020-05" db="EMBL/GenBank/DDBJ databases">
        <title>Complete genome of Desulfobulbus oligotrophicus.</title>
        <authorList>
            <person name="Podar M."/>
        </authorList>
    </citation>
    <scope>NUCLEOTIDE SEQUENCE [LARGE SCALE GENOMIC DNA]</scope>
    <source>
        <strain evidence="4 5">Prop6</strain>
    </source>
</reference>
<dbReference type="GO" id="GO:0016740">
    <property type="term" value="F:transferase activity"/>
    <property type="evidence" value="ECO:0007669"/>
    <property type="project" value="UniProtKB-KW"/>
</dbReference>
<sequence length="254" mass="28968">MLLSRGVNRRIGRAMHDYSMLTDGDRVLVAVSGGIDSFVLAWLLVEWRKKAPIHYDLAAVHVDMEADANGPGPMAQKLRRSISALGLPLHILPARWQPDLLPTETTKTYHDLCFQCARSRRTQMFVYARECGYHTIALGHHRDDIIETFLLNLTCAGNISTMVPKQNLFSGRLTLIRPLAYLDKVEIEEVGRQLRVTPIRSLCPLREQTKRRDMQHLASLIYQQIPGAKEHIFAALGNIRQQYLLNQSKERHLP</sequence>
<keyword evidence="5" id="KW-1185">Reference proteome</keyword>
<evidence type="ECO:0000313" key="5">
    <source>
        <dbReference type="Proteomes" id="UP000596092"/>
    </source>
</evidence>
<dbReference type="Pfam" id="PF01171">
    <property type="entry name" value="ATP_bind_3"/>
    <property type="match status" value="1"/>
</dbReference>
<name>A0A7T5VG69_9BACT</name>
<feature type="binding site" evidence="2">
    <location>
        <begin position="30"/>
        <end position="32"/>
    </location>
    <ligand>
        <name>ATP</name>
        <dbReference type="ChEBI" id="CHEBI:30616"/>
    </ligand>
</feature>
<dbReference type="EMBL" id="CP054140">
    <property type="protein sequence ID" value="QQG67052.1"/>
    <property type="molecule type" value="Genomic_DNA"/>
</dbReference>
<dbReference type="PANTHER" id="PTHR43686">
    <property type="entry name" value="SULFURTRANSFERASE-RELATED"/>
    <property type="match status" value="1"/>
</dbReference>
<dbReference type="GO" id="GO:0005524">
    <property type="term" value="F:ATP binding"/>
    <property type="evidence" value="ECO:0007669"/>
    <property type="project" value="UniProtKB-KW"/>
</dbReference>
<keyword evidence="2" id="KW-0067">ATP-binding</keyword>
<dbReference type="Proteomes" id="UP000596092">
    <property type="component" value="Chromosome"/>
</dbReference>
<dbReference type="AlphaFoldDB" id="A0A7T5VG69"/>
<evidence type="ECO:0000256" key="1">
    <source>
        <dbReference type="ARBA" id="ARBA00022679"/>
    </source>
</evidence>
<dbReference type="GO" id="GO:0008033">
    <property type="term" value="P:tRNA processing"/>
    <property type="evidence" value="ECO:0007669"/>
    <property type="project" value="InterPro"/>
</dbReference>
<feature type="binding site" evidence="2">
    <location>
        <position position="139"/>
    </location>
    <ligand>
        <name>ATP</name>
        <dbReference type="ChEBI" id="CHEBI:30616"/>
    </ligand>
</feature>
<organism evidence="4 5">
    <name type="scientific">Desulfobulbus oligotrophicus</name>
    <dbReference type="NCBI Taxonomy" id="1909699"/>
    <lineage>
        <taxon>Bacteria</taxon>
        <taxon>Pseudomonadati</taxon>
        <taxon>Thermodesulfobacteriota</taxon>
        <taxon>Desulfobulbia</taxon>
        <taxon>Desulfobulbales</taxon>
        <taxon>Desulfobulbaceae</taxon>
        <taxon>Desulfobulbus</taxon>
    </lineage>
</organism>
<evidence type="ECO:0000256" key="2">
    <source>
        <dbReference type="PIRSR" id="PIRSR004976-51"/>
    </source>
</evidence>
<dbReference type="SUPFAM" id="SSF52402">
    <property type="entry name" value="Adenine nucleotide alpha hydrolases-like"/>
    <property type="match status" value="1"/>
</dbReference>
<protein>
    <submittedName>
        <fullName evidence="4">PP-loop domain-containing protein</fullName>
    </submittedName>
</protein>
<feature type="binding site" evidence="2">
    <location>
        <position position="62"/>
    </location>
    <ligand>
        <name>ATP</name>
        <dbReference type="ChEBI" id="CHEBI:30616"/>
    </ligand>
</feature>
<dbReference type="InterPro" id="IPR011063">
    <property type="entry name" value="TilS/TtcA_N"/>
</dbReference>
<keyword evidence="2" id="KW-0547">Nucleotide-binding</keyword>
<feature type="binding site" evidence="2">
    <location>
        <position position="144"/>
    </location>
    <ligand>
        <name>ATP</name>
        <dbReference type="ChEBI" id="CHEBI:30616"/>
    </ligand>
</feature>
<proteinExistence type="predicted"/>
<gene>
    <name evidence="4" type="ORF">HP555_12885</name>
</gene>
<accession>A0A7T5VG69</accession>
<dbReference type="KEGG" id="dog:HP555_12885"/>
<dbReference type="PANTHER" id="PTHR43686:SF1">
    <property type="entry name" value="AMINOTRAN_5 DOMAIN-CONTAINING PROTEIN"/>
    <property type="match status" value="1"/>
</dbReference>
<dbReference type="InterPro" id="IPR014729">
    <property type="entry name" value="Rossmann-like_a/b/a_fold"/>
</dbReference>
<keyword evidence="1" id="KW-0808">Transferase</keyword>
<dbReference type="PIRSF" id="PIRSF004976">
    <property type="entry name" value="ATPase_YdaO"/>
    <property type="match status" value="1"/>
</dbReference>
<feature type="binding site" evidence="2">
    <location>
        <position position="36"/>
    </location>
    <ligand>
        <name>ATP</name>
        <dbReference type="ChEBI" id="CHEBI:30616"/>
    </ligand>
</feature>
<dbReference type="Gene3D" id="3.40.50.620">
    <property type="entry name" value="HUPs"/>
    <property type="match status" value="1"/>
</dbReference>